<dbReference type="InterPro" id="IPR049315">
    <property type="entry name" value="GDC-P_N"/>
</dbReference>
<dbReference type="AlphaFoldDB" id="A0AAX4NG81"/>
<evidence type="ECO:0000313" key="3">
    <source>
        <dbReference type="EMBL" id="WYY00507.1"/>
    </source>
</evidence>
<dbReference type="NCBIfam" id="NF001696">
    <property type="entry name" value="PRK00451.1"/>
    <property type="match status" value="1"/>
</dbReference>
<dbReference type="InterPro" id="IPR015422">
    <property type="entry name" value="PyrdxlP-dep_Trfase_small"/>
</dbReference>
<dbReference type="GO" id="GO:0004375">
    <property type="term" value="F:glycine dehydrogenase (decarboxylating) activity"/>
    <property type="evidence" value="ECO:0007669"/>
    <property type="project" value="UniProtKB-EC"/>
</dbReference>
<dbReference type="PIRSF" id="PIRSF006815">
    <property type="entry name" value="GcvPA"/>
    <property type="match status" value="1"/>
</dbReference>
<dbReference type="PANTHER" id="PTHR42806">
    <property type="entry name" value="GLYCINE CLEAVAGE SYSTEM P-PROTEIN"/>
    <property type="match status" value="1"/>
</dbReference>
<gene>
    <name evidence="3" type="primary">gcvPA</name>
    <name evidence="3" type="ORF">OXIME_001083</name>
</gene>
<dbReference type="GeneID" id="95967820"/>
<evidence type="ECO:0000256" key="1">
    <source>
        <dbReference type="ARBA" id="ARBA00023002"/>
    </source>
</evidence>
<dbReference type="SUPFAM" id="SSF53383">
    <property type="entry name" value="PLP-dependent transferases"/>
    <property type="match status" value="1"/>
</dbReference>
<organism evidence="3 4">
    <name type="scientific">Oxyplasma meridianum</name>
    <dbReference type="NCBI Taxonomy" id="3073602"/>
    <lineage>
        <taxon>Archaea</taxon>
        <taxon>Methanobacteriati</taxon>
        <taxon>Thermoplasmatota</taxon>
        <taxon>Thermoplasmata</taxon>
        <taxon>Thermoplasmatales</taxon>
        <taxon>Thermoplasmataceae</taxon>
        <taxon>Oxyplasma</taxon>
    </lineage>
</organism>
<sequence length="443" mass="48983">MSDERSAMLKSMNMKSVDDLFSDVPANMRKKSLKIKEGISEYELIEEAKNIAAMNRYEGYRKFLGCGIYDRIIPASVDSLISRSEFLTSYTPYQPEISQGMLQALFEYQSLISDLMGMDATNASMYDGYSALAEAVRMAFRINGKTEVLMPETLYSGKKKVIESYISGLGLKLIKYGYEKDSGFMDLEDLSKKTNERVSSVIVENPNGFGILDENITKVRETVGNAMIISYVDPVSLGIIKPPGEYDSDIAVAEGQSLGIHKNLGGPLLGIMSFKKEHVRKSPGRIIGESVDAGGKKAYVMTLQTREQHIRREKAMSNICSNQALMAVAASAYLSILGKSGMKNTALKTASNMKKLIETIRSVDGYNPHLFTGRHFSDIPVQSRMSNEKLRKGLLERNIQGAIPLEDLLPDLSGRYGNTSFFSVTEKHNAQDFAALKSALEGI</sequence>
<dbReference type="InterPro" id="IPR015424">
    <property type="entry name" value="PyrdxlP-dep_Trfase"/>
</dbReference>
<evidence type="ECO:0000313" key="4">
    <source>
        <dbReference type="Proteomes" id="UP001451606"/>
    </source>
</evidence>
<dbReference type="EMBL" id="CP133772">
    <property type="protein sequence ID" value="WYY00507.1"/>
    <property type="molecule type" value="Genomic_DNA"/>
</dbReference>
<dbReference type="KEGG" id="omr:OXIME_001083"/>
<dbReference type="InterPro" id="IPR015421">
    <property type="entry name" value="PyrdxlP-dep_Trfase_major"/>
</dbReference>
<dbReference type="PANTHER" id="PTHR42806:SF1">
    <property type="entry name" value="GLYCINE DEHYDROGENASE (DECARBOXYLATING)"/>
    <property type="match status" value="1"/>
</dbReference>
<dbReference type="Gene3D" id="3.40.640.10">
    <property type="entry name" value="Type I PLP-dependent aspartate aminotransferase-like (Major domain)"/>
    <property type="match status" value="1"/>
</dbReference>
<protein>
    <submittedName>
        <fullName evidence="3">Aminomethyl-transferring glycine dehydrogenase subunit GcvPA</fullName>
        <ecNumber evidence="3">1.4.4.2</ecNumber>
    </submittedName>
</protein>
<name>A0AAX4NG81_9ARCH</name>
<dbReference type="GO" id="GO:0009116">
    <property type="term" value="P:nucleoside metabolic process"/>
    <property type="evidence" value="ECO:0007669"/>
    <property type="project" value="InterPro"/>
</dbReference>
<feature type="domain" description="Glycine cleavage system P-protein N-terminal" evidence="2">
    <location>
        <begin position="3"/>
        <end position="406"/>
    </location>
</feature>
<accession>A0AAX4NG81</accession>
<dbReference type="RefSeq" id="WP_393970843.1">
    <property type="nucleotide sequence ID" value="NZ_CP133772.1"/>
</dbReference>
<keyword evidence="4" id="KW-1185">Reference proteome</keyword>
<reference evidence="3 4" key="1">
    <citation type="submission" date="2023-09" db="EMBL/GenBank/DDBJ databases">
        <authorList>
            <person name="Golyshina O.V."/>
            <person name="Lunev E.A."/>
            <person name="Bargiela R."/>
            <person name="Gaines M.C."/>
            <person name="Daum B."/>
            <person name="Bale N.J."/>
            <person name="Koenen M."/>
            <person name="Sinninghe Damst J.S."/>
            <person name="Yakimov M."/>
            <person name="Golyshin P.N."/>
        </authorList>
    </citation>
    <scope>NUCLEOTIDE SEQUENCE [LARGE SCALE GENOMIC DNA]</scope>
    <source>
        <strain evidence="3 4">M1</strain>
    </source>
</reference>
<evidence type="ECO:0000259" key="2">
    <source>
        <dbReference type="Pfam" id="PF02347"/>
    </source>
</evidence>
<dbReference type="InterPro" id="IPR023010">
    <property type="entry name" value="GcvPA"/>
</dbReference>
<proteinExistence type="predicted"/>
<dbReference type="Gene3D" id="3.90.1150.10">
    <property type="entry name" value="Aspartate Aminotransferase, domain 1"/>
    <property type="match status" value="1"/>
</dbReference>
<dbReference type="Pfam" id="PF02347">
    <property type="entry name" value="GDC-P"/>
    <property type="match status" value="1"/>
</dbReference>
<dbReference type="EC" id="1.4.4.2" evidence="3"/>
<keyword evidence="1 3" id="KW-0560">Oxidoreductase</keyword>
<dbReference type="Proteomes" id="UP001451606">
    <property type="component" value="Chromosome"/>
</dbReference>